<evidence type="ECO:0000313" key="2">
    <source>
        <dbReference type="Proteomes" id="UP000195221"/>
    </source>
</evidence>
<evidence type="ECO:0000313" key="1">
    <source>
        <dbReference type="EMBL" id="OTP70088.1"/>
    </source>
</evidence>
<dbReference type="AlphaFoldDB" id="A0A242MGK6"/>
<dbReference type="EMBL" id="NBTZ01000111">
    <property type="protein sequence ID" value="OTP70088.1"/>
    <property type="molecule type" value="Genomic_DNA"/>
</dbReference>
<reference evidence="1 2" key="1">
    <citation type="submission" date="2017-03" db="EMBL/GenBank/DDBJ databases">
        <title>Genome analysis of strain PAMC 26577.</title>
        <authorList>
            <person name="Oh H.-M."/>
            <person name="Yang J.-A."/>
        </authorList>
    </citation>
    <scope>NUCLEOTIDE SEQUENCE [LARGE SCALE GENOMIC DNA]</scope>
    <source>
        <strain evidence="1 2">PAMC 26577</strain>
    </source>
</reference>
<proteinExistence type="predicted"/>
<dbReference type="Proteomes" id="UP000195221">
    <property type="component" value="Unassembled WGS sequence"/>
</dbReference>
<organism evidence="1 2">
    <name type="scientific">Caballeronia sordidicola</name>
    <name type="common">Burkholderia sordidicola</name>
    <dbReference type="NCBI Taxonomy" id="196367"/>
    <lineage>
        <taxon>Bacteria</taxon>
        <taxon>Pseudomonadati</taxon>
        <taxon>Pseudomonadota</taxon>
        <taxon>Betaproteobacteria</taxon>
        <taxon>Burkholderiales</taxon>
        <taxon>Burkholderiaceae</taxon>
        <taxon>Caballeronia</taxon>
    </lineage>
</organism>
<accession>A0A242MGK6</accession>
<comment type="caution">
    <text evidence="1">The sequence shown here is derived from an EMBL/GenBank/DDBJ whole genome shotgun (WGS) entry which is preliminary data.</text>
</comment>
<name>A0A242MGK6_CABSO</name>
<gene>
    <name evidence="1" type="ORF">PAMC26577_27645</name>
</gene>
<protein>
    <submittedName>
        <fullName evidence="1">Uncharacterized protein</fullName>
    </submittedName>
</protein>
<sequence>MLDVHFQSAGRSTVEGGVDLLTSATTGRNDVFIAVSKPKIEVGL</sequence>